<evidence type="ECO:0000313" key="3">
    <source>
        <dbReference type="EMBL" id="OAA67963.1"/>
    </source>
</evidence>
<proteinExistence type="inferred from homology"/>
<dbReference type="PANTHER" id="PTHR34861:SF11">
    <property type="entry name" value="CYCLASE"/>
    <property type="match status" value="1"/>
</dbReference>
<dbReference type="InterPro" id="IPR007325">
    <property type="entry name" value="KFase/CYL"/>
</dbReference>
<dbReference type="Proteomes" id="UP000076874">
    <property type="component" value="Unassembled WGS sequence"/>
</dbReference>
<organism evidence="3 4">
    <name type="scientific">Niveomyces insectorum RCEF 264</name>
    <dbReference type="NCBI Taxonomy" id="1081102"/>
    <lineage>
        <taxon>Eukaryota</taxon>
        <taxon>Fungi</taxon>
        <taxon>Dikarya</taxon>
        <taxon>Ascomycota</taxon>
        <taxon>Pezizomycotina</taxon>
        <taxon>Sordariomycetes</taxon>
        <taxon>Hypocreomycetidae</taxon>
        <taxon>Hypocreales</taxon>
        <taxon>Cordycipitaceae</taxon>
        <taxon>Niveomyces</taxon>
    </lineage>
</organism>
<evidence type="ECO:0000313" key="4">
    <source>
        <dbReference type="Proteomes" id="UP000076874"/>
    </source>
</evidence>
<evidence type="ECO:0000256" key="2">
    <source>
        <dbReference type="SAM" id="MobiDB-lite"/>
    </source>
</evidence>
<evidence type="ECO:0008006" key="5">
    <source>
        <dbReference type="Google" id="ProtNLM"/>
    </source>
</evidence>
<dbReference type="InterPro" id="IPR037175">
    <property type="entry name" value="KFase_sf"/>
</dbReference>
<gene>
    <name evidence="3" type="ORF">SPI_00158</name>
</gene>
<protein>
    <recommendedName>
        <fullName evidence="5">Cyclase</fullName>
    </recommendedName>
</protein>
<dbReference type="Gene3D" id="3.50.30.50">
    <property type="entry name" value="Putative cyclase"/>
    <property type="match status" value="1"/>
</dbReference>
<dbReference type="Pfam" id="PF04199">
    <property type="entry name" value="Cyclase"/>
    <property type="match status" value="1"/>
</dbReference>
<accession>A0A167ZW26</accession>
<reference evidence="3 4" key="1">
    <citation type="journal article" date="2016" name="Genome Biol. Evol.">
        <title>Divergent and convergent evolution of fungal pathogenicity.</title>
        <authorList>
            <person name="Shang Y."/>
            <person name="Xiao G."/>
            <person name="Zheng P."/>
            <person name="Cen K."/>
            <person name="Zhan S."/>
            <person name="Wang C."/>
        </authorList>
    </citation>
    <scope>NUCLEOTIDE SEQUENCE [LARGE SCALE GENOMIC DNA]</scope>
    <source>
        <strain evidence="3 4">RCEF 264</strain>
    </source>
</reference>
<dbReference type="GO" id="GO:0019441">
    <property type="term" value="P:L-tryptophan catabolic process to kynurenine"/>
    <property type="evidence" value="ECO:0007669"/>
    <property type="project" value="InterPro"/>
</dbReference>
<dbReference type="AlphaFoldDB" id="A0A167ZW26"/>
<dbReference type="EMBL" id="AZHD01000001">
    <property type="protein sequence ID" value="OAA67963.1"/>
    <property type="molecule type" value="Genomic_DNA"/>
</dbReference>
<sequence length="330" mass="35613">MASNNSVPDRPPFASLPLDPTGPPGNAWGLYGKDDALGSLNMLTPAVVAAAAKQEIRTGERVSLDWVLTKPAHPSFGRPPFKWTRTVRTEADGRPRCVNDDHLDFNTQCSSQWDGFRHYGYAQAMRFYNNVTLEQLHDPSVIGIDVWVEKGGIVGRGVLLDYAGYCAAHNRPLAPMESTAITLADLKAVVAEQGVALHKGDILFIRSGYTAAYEALAPAAQQALATRPAPDYLGVEPTAAMAQWIWESHWAVARRAVGGRNAGRRAAAPVAAGRVGGADRRAVRPGGAGGQVPGDGPLVLFREQRAAQGARRRGQPAERHCDFLTQRVYF</sequence>
<dbReference type="PANTHER" id="PTHR34861">
    <property type="match status" value="1"/>
</dbReference>
<feature type="region of interest" description="Disordered" evidence="2">
    <location>
        <begin position="1"/>
        <end position="21"/>
    </location>
</feature>
<dbReference type="OrthoDB" id="5396at2759"/>
<comment type="similarity">
    <text evidence="1">Belongs to the Cyclase 1 superfamily.</text>
</comment>
<dbReference type="GO" id="GO:0004061">
    <property type="term" value="F:arylformamidase activity"/>
    <property type="evidence" value="ECO:0007669"/>
    <property type="project" value="InterPro"/>
</dbReference>
<keyword evidence="4" id="KW-1185">Reference proteome</keyword>
<name>A0A167ZW26_9HYPO</name>
<comment type="caution">
    <text evidence="3">The sequence shown here is derived from an EMBL/GenBank/DDBJ whole genome shotgun (WGS) entry which is preliminary data.</text>
</comment>
<evidence type="ECO:0000256" key="1">
    <source>
        <dbReference type="ARBA" id="ARBA00007865"/>
    </source>
</evidence>
<dbReference type="SUPFAM" id="SSF102198">
    <property type="entry name" value="Putative cyclase"/>
    <property type="match status" value="1"/>
</dbReference>